<comment type="caution">
    <text evidence="4">The sequence shown here is derived from an EMBL/GenBank/DDBJ whole genome shotgun (WGS) entry which is preliminary data.</text>
</comment>
<dbReference type="PRINTS" id="PR00081">
    <property type="entry name" value="GDHRDH"/>
</dbReference>
<evidence type="ECO:0000256" key="1">
    <source>
        <dbReference type="ARBA" id="ARBA00006484"/>
    </source>
</evidence>
<keyword evidence="2" id="KW-0560">Oxidoreductase</keyword>
<proteinExistence type="inferred from homology"/>
<reference evidence="4 5" key="1">
    <citation type="journal article" date="2016" name="Nat. Commun.">
        <title>Thousands of microbial genomes shed light on interconnected biogeochemical processes in an aquifer system.</title>
        <authorList>
            <person name="Anantharaman K."/>
            <person name="Brown C.T."/>
            <person name="Hug L.A."/>
            <person name="Sharon I."/>
            <person name="Castelle C.J."/>
            <person name="Probst A.J."/>
            <person name="Thomas B.C."/>
            <person name="Singh A."/>
            <person name="Wilkins M.J."/>
            <person name="Karaoz U."/>
            <person name="Brodie E.L."/>
            <person name="Williams K.H."/>
            <person name="Hubbard S.S."/>
            <person name="Banfield J.F."/>
        </authorList>
    </citation>
    <scope>NUCLEOTIDE SEQUENCE [LARGE SCALE GENOMIC DNA]</scope>
</reference>
<dbReference type="Pfam" id="PF13561">
    <property type="entry name" value="adh_short_C2"/>
    <property type="match status" value="1"/>
</dbReference>
<evidence type="ECO:0000313" key="4">
    <source>
        <dbReference type="EMBL" id="OGZ07205.1"/>
    </source>
</evidence>
<dbReference type="InterPro" id="IPR036291">
    <property type="entry name" value="NAD(P)-bd_dom_sf"/>
</dbReference>
<accession>A0A1G2D0P6</accession>
<sequence>MSSLLELSGKVVLVTGSTKHIGRATALLFAEHGATVIVNSRNVVDIERTVNEFRVKGHVAEGICADVSKEKDVDELMAKISKQFGRLDVVVNNAANIPWNNPIETCPSDQWDEVFHTNLYGTFYVCRSALPMMKQKESGAIINISSGTAFGKDPFVSSLPYASSKGALISFTKGLAREVCQHGVRVNAVVFSTAEPDDRTKYPSQRIYQKAIETSPLRRLTRAEEIASIILFLASDMSSAVTGEVIALGGISNSTTAF</sequence>
<dbReference type="EMBL" id="MHLL01000066">
    <property type="protein sequence ID" value="OGZ07205.1"/>
    <property type="molecule type" value="Genomic_DNA"/>
</dbReference>
<dbReference type="SUPFAM" id="SSF51735">
    <property type="entry name" value="NAD(P)-binding Rossmann-fold domains"/>
    <property type="match status" value="1"/>
</dbReference>
<dbReference type="InterPro" id="IPR002347">
    <property type="entry name" value="SDR_fam"/>
</dbReference>
<gene>
    <name evidence="4" type="ORF">A3D65_00750</name>
</gene>
<name>A0A1G2D0P6_9BACT</name>
<protein>
    <recommendedName>
        <fullName evidence="3">Ketoreductase domain-containing protein</fullName>
    </recommendedName>
</protein>
<dbReference type="STRING" id="1798661.A3D65_00750"/>
<dbReference type="PRINTS" id="PR00080">
    <property type="entry name" value="SDRFAMILY"/>
</dbReference>
<evidence type="ECO:0000256" key="2">
    <source>
        <dbReference type="ARBA" id="ARBA00023002"/>
    </source>
</evidence>
<comment type="similarity">
    <text evidence="1">Belongs to the short-chain dehydrogenases/reductases (SDR) family.</text>
</comment>
<dbReference type="AlphaFoldDB" id="A0A1G2D0P6"/>
<dbReference type="CDD" id="cd05233">
    <property type="entry name" value="SDR_c"/>
    <property type="match status" value="1"/>
</dbReference>
<evidence type="ECO:0000313" key="5">
    <source>
        <dbReference type="Proteomes" id="UP000177996"/>
    </source>
</evidence>
<dbReference type="PANTHER" id="PTHR42760:SF133">
    <property type="entry name" value="3-OXOACYL-[ACYL-CARRIER-PROTEIN] REDUCTASE"/>
    <property type="match status" value="1"/>
</dbReference>
<organism evidence="4 5">
    <name type="scientific">Candidatus Lloydbacteria bacterium RIFCSPHIGHO2_02_FULL_50_13</name>
    <dbReference type="NCBI Taxonomy" id="1798661"/>
    <lineage>
        <taxon>Bacteria</taxon>
        <taxon>Candidatus Lloydiibacteriota</taxon>
    </lineage>
</organism>
<dbReference type="FunFam" id="3.40.50.720:FF:000084">
    <property type="entry name" value="Short-chain dehydrogenase reductase"/>
    <property type="match status" value="1"/>
</dbReference>
<dbReference type="GO" id="GO:0016616">
    <property type="term" value="F:oxidoreductase activity, acting on the CH-OH group of donors, NAD or NADP as acceptor"/>
    <property type="evidence" value="ECO:0007669"/>
    <property type="project" value="UniProtKB-ARBA"/>
</dbReference>
<evidence type="ECO:0000259" key="3">
    <source>
        <dbReference type="SMART" id="SM00822"/>
    </source>
</evidence>
<dbReference type="PANTHER" id="PTHR42760">
    <property type="entry name" value="SHORT-CHAIN DEHYDROGENASES/REDUCTASES FAMILY MEMBER"/>
    <property type="match status" value="1"/>
</dbReference>
<dbReference type="InterPro" id="IPR057326">
    <property type="entry name" value="KR_dom"/>
</dbReference>
<dbReference type="Proteomes" id="UP000177996">
    <property type="component" value="Unassembled WGS sequence"/>
</dbReference>
<feature type="domain" description="Ketoreductase" evidence="3">
    <location>
        <begin position="10"/>
        <end position="197"/>
    </location>
</feature>
<dbReference type="Gene3D" id="3.40.50.720">
    <property type="entry name" value="NAD(P)-binding Rossmann-like Domain"/>
    <property type="match status" value="1"/>
</dbReference>
<dbReference type="SMART" id="SM00822">
    <property type="entry name" value="PKS_KR"/>
    <property type="match status" value="1"/>
</dbReference>